<organism evidence="1 2">
    <name type="scientific">Sphingomonas yabuuchiae</name>
    <dbReference type="NCBI Taxonomy" id="172044"/>
    <lineage>
        <taxon>Bacteria</taxon>
        <taxon>Pseudomonadati</taxon>
        <taxon>Pseudomonadota</taxon>
        <taxon>Alphaproteobacteria</taxon>
        <taxon>Sphingomonadales</taxon>
        <taxon>Sphingomonadaceae</taxon>
        <taxon>Sphingomonas</taxon>
    </lineage>
</organism>
<evidence type="ECO:0000313" key="2">
    <source>
        <dbReference type="Proteomes" id="UP000073923"/>
    </source>
</evidence>
<comment type="caution">
    <text evidence="1">The sequence shown here is derived from an EMBL/GenBank/DDBJ whole genome shotgun (WGS) entry which is preliminary data.</text>
</comment>
<accession>A0A147IYG7</accession>
<dbReference type="PATRIC" id="fig|172044.3.peg.2524"/>
<dbReference type="Proteomes" id="UP000073923">
    <property type="component" value="Unassembled WGS sequence"/>
</dbReference>
<protein>
    <submittedName>
        <fullName evidence="1">Uncharacterized protein</fullName>
    </submittedName>
</protein>
<proteinExistence type="predicted"/>
<reference evidence="1 2" key="1">
    <citation type="journal article" date="2016" name="Front. Microbiol.">
        <title>Genomic Resource of Rice Seed Associated Bacteria.</title>
        <authorList>
            <person name="Midha S."/>
            <person name="Bansal K."/>
            <person name="Sharma S."/>
            <person name="Kumar N."/>
            <person name="Patil P.P."/>
            <person name="Chaudhry V."/>
            <person name="Patil P.B."/>
        </authorList>
    </citation>
    <scope>NUCLEOTIDE SEQUENCE [LARGE SCALE GENOMIC DNA]</scope>
    <source>
        <strain evidence="1 2">NS355</strain>
    </source>
</reference>
<dbReference type="EMBL" id="LDTF01000007">
    <property type="protein sequence ID" value="KTW00880.1"/>
    <property type="molecule type" value="Genomic_DNA"/>
</dbReference>
<name>A0A147IYG7_9SPHN</name>
<sequence length="159" mass="16915">MKVSQPKTVVAAICLAALIVIAGVVGRRAMERRHVSTMLNIATLPVSVGDIACASFGFSDVLERCTFRAASSDINSLLRGYRFHTARPCSATGPDVGGPCLGTAGPETSHNHCCGPAIGPDFPISHIFVAEPKEFDNGGIVTVLTDERRTRVMVDLYIE</sequence>
<gene>
    <name evidence="1" type="ORF">NS355_01340</name>
</gene>
<dbReference type="AlphaFoldDB" id="A0A147IYG7"/>
<evidence type="ECO:0000313" key="1">
    <source>
        <dbReference type="EMBL" id="KTW00880.1"/>
    </source>
</evidence>